<name>A0A8J3BMN5_9ACTN</name>
<dbReference type="SUPFAM" id="SSF50998">
    <property type="entry name" value="Quinoprotein alcohol dehydrogenase-like"/>
    <property type="match status" value="1"/>
</dbReference>
<dbReference type="Gene3D" id="2.130.10.10">
    <property type="entry name" value="YVTN repeat-like/Quinoprotein amine dehydrogenase"/>
    <property type="match status" value="2"/>
</dbReference>
<dbReference type="InterPro" id="IPR011047">
    <property type="entry name" value="Quinoprotein_ADH-like_sf"/>
</dbReference>
<dbReference type="InterPro" id="IPR015943">
    <property type="entry name" value="WD40/YVTN_repeat-like_dom_sf"/>
</dbReference>
<gene>
    <name evidence="2" type="ORF">GCM10010124_13130</name>
</gene>
<sequence length="324" mass="34257">MRRLWRRDGFCGTSEPVLHPLGVVAEAGGVVRLLALADGATRWERNVPAQGAEVTLCRSGDTVLAIWPAVAGAAGGITALAIADGRELWRRPVPALLRGESGGQYVAIAAQRDGGESVTVFEAATGKEMLALDRVAGFRSALVQGVLLAQSTGGTALAAYRVAGGEKLWQLADHWTHLVAGDSRHCYTFGPDGRYYGLATATGRQRWSTRTPLDGQIGVGPTEYCAATDTRVWCVEAATGIERWRVTPPPPVGADPAPPGRRWLPTLADDYVCLTGRGELAVLDAADGSITAQVQFPAKVQPLTYAAGRLAHMADGATWLHALD</sequence>
<organism evidence="2 3">
    <name type="scientific">Pilimelia terevasa</name>
    <dbReference type="NCBI Taxonomy" id="53372"/>
    <lineage>
        <taxon>Bacteria</taxon>
        <taxon>Bacillati</taxon>
        <taxon>Actinomycetota</taxon>
        <taxon>Actinomycetes</taxon>
        <taxon>Micromonosporales</taxon>
        <taxon>Micromonosporaceae</taxon>
        <taxon>Pilimelia</taxon>
    </lineage>
</organism>
<dbReference type="PANTHER" id="PTHR34512:SF30">
    <property type="entry name" value="OUTER MEMBRANE PROTEIN ASSEMBLY FACTOR BAMB"/>
    <property type="match status" value="1"/>
</dbReference>
<evidence type="ECO:0000259" key="1">
    <source>
        <dbReference type="Pfam" id="PF13360"/>
    </source>
</evidence>
<feature type="domain" description="Pyrrolo-quinoline quinone repeat" evidence="1">
    <location>
        <begin position="157"/>
        <end position="295"/>
    </location>
</feature>
<evidence type="ECO:0000313" key="2">
    <source>
        <dbReference type="EMBL" id="GGK22006.1"/>
    </source>
</evidence>
<dbReference type="PANTHER" id="PTHR34512">
    <property type="entry name" value="CELL SURFACE PROTEIN"/>
    <property type="match status" value="1"/>
</dbReference>
<evidence type="ECO:0000313" key="3">
    <source>
        <dbReference type="Proteomes" id="UP000662200"/>
    </source>
</evidence>
<dbReference type="InterPro" id="IPR002372">
    <property type="entry name" value="PQQ_rpt_dom"/>
</dbReference>
<reference evidence="2" key="2">
    <citation type="submission" date="2020-09" db="EMBL/GenBank/DDBJ databases">
        <authorList>
            <person name="Sun Q."/>
            <person name="Ohkuma M."/>
        </authorList>
    </citation>
    <scope>NUCLEOTIDE SEQUENCE</scope>
    <source>
        <strain evidence="2">JCM 3091</strain>
    </source>
</reference>
<proteinExistence type="predicted"/>
<comment type="caution">
    <text evidence="2">The sequence shown here is derived from an EMBL/GenBank/DDBJ whole genome shotgun (WGS) entry which is preliminary data.</text>
</comment>
<keyword evidence="3" id="KW-1185">Reference proteome</keyword>
<accession>A0A8J3BMN5</accession>
<dbReference type="Pfam" id="PF13360">
    <property type="entry name" value="PQQ_2"/>
    <property type="match status" value="1"/>
</dbReference>
<dbReference type="Proteomes" id="UP000662200">
    <property type="component" value="Unassembled WGS sequence"/>
</dbReference>
<reference evidence="2" key="1">
    <citation type="journal article" date="2014" name="Int. J. Syst. Evol. Microbiol.">
        <title>Complete genome sequence of Corynebacterium casei LMG S-19264T (=DSM 44701T), isolated from a smear-ripened cheese.</title>
        <authorList>
            <consortium name="US DOE Joint Genome Institute (JGI-PGF)"/>
            <person name="Walter F."/>
            <person name="Albersmeier A."/>
            <person name="Kalinowski J."/>
            <person name="Ruckert C."/>
        </authorList>
    </citation>
    <scope>NUCLEOTIDE SEQUENCE</scope>
    <source>
        <strain evidence="2">JCM 3091</strain>
    </source>
</reference>
<dbReference type="EMBL" id="BMQC01000003">
    <property type="protein sequence ID" value="GGK22006.1"/>
    <property type="molecule type" value="Genomic_DNA"/>
</dbReference>
<protein>
    <recommendedName>
        <fullName evidence="1">Pyrrolo-quinoline quinone repeat domain-containing protein</fullName>
    </recommendedName>
</protein>
<dbReference type="AlphaFoldDB" id="A0A8J3BMN5"/>